<feature type="region of interest" description="Disordered" evidence="13">
    <location>
        <begin position="90"/>
        <end position="112"/>
    </location>
</feature>
<dbReference type="InterPro" id="IPR020546">
    <property type="entry name" value="ATP_synth_F1_dsu/esu_N"/>
</dbReference>
<evidence type="ECO:0000256" key="12">
    <source>
        <dbReference type="ARBA" id="ARBA00031669"/>
    </source>
</evidence>
<organism evidence="15 16">
    <name type="scientific">Paramicrosporidium saccamoebae</name>
    <dbReference type="NCBI Taxonomy" id="1246581"/>
    <lineage>
        <taxon>Eukaryota</taxon>
        <taxon>Fungi</taxon>
        <taxon>Fungi incertae sedis</taxon>
        <taxon>Cryptomycota</taxon>
        <taxon>Cryptomycota incertae sedis</taxon>
        <taxon>Paramicrosporidium</taxon>
    </lineage>
</organism>
<feature type="domain" description="ATP synthase F1 complex delta/epsilon subunit N-terminal" evidence="14">
    <location>
        <begin position="5"/>
        <end position="66"/>
    </location>
</feature>
<dbReference type="GO" id="GO:0005743">
    <property type="term" value="C:mitochondrial inner membrane"/>
    <property type="evidence" value="ECO:0007669"/>
    <property type="project" value="UniProtKB-SubCell"/>
</dbReference>
<comment type="similarity">
    <text evidence="2">Belongs to the ATPase epsilon chain family.</text>
</comment>
<dbReference type="InterPro" id="IPR001469">
    <property type="entry name" value="ATP_synth_F1_dsu/esu"/>
</dbReference>
<dbReference type="EMBL" id="MTSL01000033">
    <property type="protein sequence ID" value="PJF19877.1"/>
    <property type="molecule type" value="Genomic_DNA"/>
</dbReference>
<keyword evidence="8" id="KW-0406">Ion transport</keyword>
<evidence type="ECO:0000313" key="15">
    <source>
        <dbReference type="EMBL" id="PJF19877.1"/>
    </source>
</evidence>
<evidence type="ECO:0000256" key="8">
    <source>
        <dbReference type="ARBA" id="ARBA00023065"/>
    </source>
</evidence>
<evidence type="ECO:0000256" key="2">
    <source>
        <dbReference type="ARBA" id="ARBA00005712"/>
    </source>
</evidence>
<dbReference type="SUPFAM" id="SSF51344">
    <property type="entry name" value="Epsilon subunit of F1F0-ATP synthase N-terminal domain"/>
    <property type="match status" value="1"/>
</dbReference>
<dbReference type="PANTHER" id="PTHR13822:SF7">
    <property type="entry name" value="ATP SYNTHASE SUBUNIT DELTA, MITOCHONDRIAL"/>
    <property type="match status" value="1"/>
</dbReference>
<dbReference type="Pfam" id="PF02823">
    <property type="entry name" value="ATP-synt_DE_N"/>
    <property type="match status" value="1"/>
</dbReference>
<evidence type="ECO:0000256" key="5">
    <source>
        <dbReference type="ARBA" id="ARBA00022781"/>
    </source>
</evidence>
<dbReference type="CDD" id="cd12152">
    <property type="entry name" value="F1-ATPase_delta"/>
    <property type="match status" value="1"/>
</dbReference>
<keyword evidence="10" id="KW-0472">Membrane</keyword>
<evidence type="ECO:0000313" key="16">
    <source>
        <dbReference type="Proteomes" id="UP000240830"/>
    </source>
</evidence>
<evidence type="ECO:0000256" key="4">
    <source>
        <dbReference type="ARBA" id="ARBA00022448"/>
    </source>
</evidence>
<keyword evidence="5" id="KW-0375">Hydrogen ion transport</keyword>
<evidence type="ECO:0000259" key="14">
    <source>
        <dbReference type="Pfam" id="PF02823"/>
    </source>
</evidence>
<keyword evidence="16" id="KW-1185">Reference proteome</keyword>
<dbReference type="Gene3D" id="1.20.5.440">
    <property type="entry name" value="ATP synthase delta/epsilon subunit, C-terminal domain"/>
    <property type="match status" value="1"/>
</dbReference>
<evidence type="ECO:0000256" key="1">
    <source>
        <dbReference type="ARBA" id="ARBA00004273"/>
    </source>
</evidence>
<protein>
    <recommendedName>
        <fullName evidence="3">ATP synthase subunit delta, mitochondrial</fullName>
    </recommendedName>
    <alternativeName>
        <fullName evidence="12">F-ATPase delta subunit</fullName>
    </alternativeName>
</protein>
<evidence type="ECO:0000256" key="7">
    <source>
        <dbReference type="ARBA" id="ARBA00022946"/>
    </source>
</evidence>
<keyword evidence="11" id="KW-0066">ATP synthesis</keyword>
<evidence type="ECO:0000256" key="10">
    <source>
        <dbReference type="ARBA" id="ARBA00023136"/>
    </source>
</evidence>
<dbReference type="AlphaFoldDB" id="A0A2H9TQ46"/>
<dbReference type="STRING" id="1246581.A0A2H9TQ46"/>
<evidence type="ECO:0000256" key="11">
    <source>
        <dbReference type="ARBA" id="ARBA00023196"/>
    </source>
</evidence>
<reference evidence="15 16" key="1">
    <citation type="submission" date="2016-10" db="EMBL/GenBank/DDBJ databases">
        <title>The genome of Paramicrosporidium saccamoebae is the missing link in understanding Cryptomycota and Microsporidia evolution.</title>
        <authorList>
            <person name="Quandt C.A."/>
            <person name="Beaudet D."/>
            <person name="Corsaro D."/>
            <person name="Michel R."/>
            <person name="Corradi N."/>
            <person name="James T."/>
        </authorList>
    </citation>
    <scope>NUCLEOTIDE SEQUENCE [LARGE SCALE GENOMIC DNA]</scope>
    <source>
        <strain evidence="15 16">KSL3</strain>
    </source>
</reference>
<feature type="compositionally biased region" description="Polar residues" evidence="13">
    <location>
        <begin position="90"/>
        <end position="102"/>
    </location>
</feature>
<proteinExistence type="inferred from homology"/>
<dbReference type="InterPro" id="IPR036771">
    <property type="entry name" value="ATPsynth_dsu/esu_N"/>
</dbReference>
<comment type="subcellular location">
    <subcellularLocation>
        <location evidence="1">Mitochondrion inner membrane</location>
    </subcellularLocation>
</comment>
<dbReference type="OrthoDB" id="270171at2759"/>
<dbReference type="GO" id="GO:0045259">
    <property type="term" value="C:proton-transporting ATP synthase complex"/>
    <property type="evidence" value="ECO:0007669"/>
    <property type="project" value="UniProtKB-KW"/>
</dbReference>
<evidence type="ECO:0000256" key="3">
    <source>
        <dbReference type="ARBA" id="ARBA00016960"/>
    </source>
</evidence>
<sequence length="130" mass="13843">MKDIDVEQVNLSTTEGDLGVLAGHVPSILQLKPGLIDIFEGPVSSPTTVKKSFFVSGGFALINPDSSMEISAMEAIPVDQLDPNAVSEGLTQAQKRMATSPTDESEKAEIQIHHEVYQAMSTAISKSATK</sequence>
<evidence type="ECO:0000256" key="13">
    <source>
        <dbReference type="SAM" id="MobiDB-lite"/>
    </source>
</evidence>
<name>A0A2H9TQ46_9FUNG</name>
<accession>A0A2H9TQ46</accession>
<evidence type="ECO:0000256" key="6">
    <source>
        <dbReference type="ARBA" id="ARBA00022792"/>
    </source>
</evidence>
<keyword evidence="4" id="KW-0813">Transport</keyword>
<dbReference type="Proteomes" id="UP000240830">
    <property type="component" value="Unassembled WGS sequence"/>
</dbReference>
<keyword evidence="9" id="KW-0496">Mitochondrion</keyword>
<dbReference type="GO" id="GO:0046933">
    <property type="term" value="F:proton-transporting ATP synthase activity, rotational mechanism"/>
    <property type="evidence" value="ECO:0007669"/>
    <property type="project" value="EnsemblFungi"/>
</dbReference>
<dbReference type="PANTHER" id="PTHR13822">
    <property type="entry name" value="ATP SYNTHASE DELTA/EPSILON CHAIN"/>
    <property type="match status" value="1"/>
</dbReference>
<comment type="caution">
    <text evidence="15">The sequence shown here is derived from an EMBL/GenBank/DDBJ whole genome shotgun (WGS) entry which is preliminary data.</text>
</comment>
<dbReference type="Gene3D" id="2.60.15.10">
    <property type="entry name" value="F0F1 ATP synthase delta/epsilon subunit, N-terminal"/>
    <property type="match status" value="1"/>
</dbReference>
<keyword evidence="11" id="KW-0139">CF(1)</keyword>
<dbReference type="GO" id="GO:0016887">
    <property type="term" value="F:ATP hydrolysis activity"/>
    <property type="evidence" value="ECO:0007669"/>
    <property type="project" value="EnsemblFungi"/>
</dbReference>
<keyword evidence="7" id="KW-0809">Transit peptide</keyword>
<evidence type="ECO:0000256" key="9">
    <source>
        <dbReference type="ARBA" id="ARBA00023128"/>
    </source>
</evidence>
<keyword evidence="6" id="KW-0999">Mitochondrion inner membrane</keyword>
<gene>
    <name evidence="15" type="ORF">PSACC_00307</name>
</gene>